<dbReference type="PRINTS" id="PR00811">
    <property type="entry name" value="BCTERIALGSPD"/>
</dbReference>
<dbReference type="GO" id="GO:0015627">
    <property type="term" value="C:type II protein secretion system complex"/>
    <property type="evidence" value="ECO:0007669"/>
    <property type="project" value="TreeGrafter"/>
</dbReference>
<reference evidence="3 4" key="1">
    <citation type="submission" date="2017-07" db="EMBL/GenBank/DDBJ databases">
        <title>Draft Genome Sequences of Select Purple Nonsulfur Bacteria.</title>
        <authorList>
            <person name="Lasarre B."/>
            <person name="Mckinlay J.B."/>
        </authorList>
    </citation>
    <scope>NUCLEOTIDE SEQUENCE [LARGE SCALE GENOMIC DNA]</scope>
    <source>
        <strain evidence="3 4">DSM 11907</strain>
    </source>
</reference>
<evidence type="ECO:0000313" key="4">
    <source>
        <dbReference type="Proteomes" id="UP000248863"/>
    </source>
</evidence>
<evidence type="ECO:0000259" key="2">
    <source>
        <dbReference type="PROSITE" id="PS50914"/>
    </source>
</evidence>
<dbReference type="InterPro" id="IPR001775">
    <property type="entry name" value="GspD/PilQ"/>
</dbReference>
<dbReference type="InterPro" id="IPR007055">
    <property type="entry name" value="BON_dom"/>
</dbReference>
<dbReference type="PANTHER" id="PTHR30332">
    <property type="entry name" value="PROBABLE GENERAL SECRETION PATHWAY PROTEIN D"/>
    <property type="match status" value="1"/>
</dbReference>
<evidence type="ECO:0000256" key="1">
    <source>
        <dbReference type="RuleBase" id="RU004003"/>
    </source>
</evidence>
<feature type="domain" description="BON" evidence="2">
    <location>
        <begin position="121"/>
        <end position="191"/>
    </location>
</feature>
<keyword evidence="4" id="KW-1185">Reference proteome</keyword>
<dbReference type="Pfam" id="PF13629">
    <property type="entry name" value="T2SS-T3SS_pil_N"/>
    <property type="match status" value="1"/>
</dbReference>
<dbReference type="InterPro" id="IPR050810">
    <property type="entry name" value="Bact_Secretion_Sys_Channel"/>
</dbReference>
<dbReference type="Proteomes" id="UP000248863">
    <property type="component" value="Unassembled WGS sequence"/>
</dbReference>
<dbReference type="AlphaFoldDB" id="A0A327KMQ3"/>
<dbReference type="PROSITE" id="PS50914">
    <property type="entry name" value="BON"/>
    <property type="match status" value="1"/>
</dbReference>
<name>A0A327KMQ3_9BRAD</name>
<dbReference type="InterPro" id="IPR004846">
    <property type="entry name" value="T2SS/T3SS_dom"/>
</dbReference>
<comment type="similarity">
    <text evidence="1">Belongs to the bacterial secretin family.</text>
</comment>
<sequence>MSMSARMRVAALGGMLGAVLGLVQPSLAADPRGLPPVRPAPAPVVVPDPGPGEPGTIPVQLGIGKSVVIDLPREVKDVLVADPAVANAVIRTSRRAYLIGVKVGQTSIYFFDENGAQIVGYDIAVTRDLNGVRTSLRRMFPNSDVSIEGVGESVMLTGAVSSPGESQQAYELAVRLVGSETKVVNAITIKGRDQVMLKVTVAEVQRDVIKQLGIDLNGTVGGGNTVLDFATSNPFSAYGQSLSPSALTAKFGNVEATLKAMERAGVIRTLAEPNLSAISGESATFLAGGEFPIPGGLTCDQTGRNCQVAVEFKKFGIGLAFTPIVLSEGRISLKVMTEVSDLSNENSMTMQPTIGGPTITIPSIRTRRAETVVEIPSGGMLAMAGMIQEQTKQAINGLPGLLQVPVLGTLFRSRDYVNRQSELMIMVTPYTVRAVAPKNLSRPDDGYADISDPSSVLMGRLNRIYGVAGANNPNRTYFGRYGFILD</sequence>
<dbReference type="PANTHER" id="PTHR30332:SF17">
    <property type="entry name" value="TYPE IV PILIATION SYSTEM PROTEIN DR_0774-RELATED"/>
    <property type="match status" value="1"/>
</dbReference>
<dbReference type="Pfam" id="PF00263">
    <property type="entry name" value="Secretin"/>
    <property type="match status" value="1"/>
</dbReference>
<gene>
    <name evidence="3" type="ORF">CH338_10050</name>
</gene>
<dbReference type="EMBL" id="NPEU01000084">
    <property type="protein sequence ID" value="RAI39254.1"/>
    <property type="molecule type" value="Genomic_DNA"/>
</dbReference>
<proteinExistence type="inferred from homology"/>
<accession>A0A327KMQ3</accession>
<organism evidence="3 4">
    <name type="scientific">Rhodoplanes elegans</name>
    <dbReference type="NCBI Taxonomy" id="29408"/>
    <lineage>
        <taxon>Bacteria</taxon>
        <taxon>Pseudomonadati</taxon>
        <taxon>Pseudomonadota</taxon>
        <taxon>Alphaproteobacteria</taxon>
        <taxon>Hyphomicrobiales</taxon>
        <taxon>Nitrobacteraceae</taxon>
        <taxon>Rhodoplanes</taxon>
    </lineage>
</organism>
<protein>
    <submittedName>
        <fullName evidence="3">Secretin</fullName>
    </submittedName>
</protein>
<dbReference type="OrthoDB" id="9775455at2"/>
<comment type="caution">
    <text evidence="3">The sequence shown here is derived from an EMBL/GenBank/DDBJ whole genome shotgun (WGS) entry which is preliminary data.</text>
</comment>
<evidence type="ECO:0000313" key="3">
    <source>
        <dbReference type="EMBL" id="RAI39254.1"/>
    </source>
</evidence>
<dbReference type="GO" id="GO:0009306">
    <property type="term" value="P:protein secretion"/>
    <property type="evidence" value="ECO:0007669"/>
    <property type="project" value="InterPro"/>
</dbReference>
<dbReference type="InterPro" id="IPR032789">
    <property type="entry name" value="T2SS-T3SS_pil_N"/>
</dbReference>